<keyword evidence="3" id="KW-0812">Transmembrane</keyword>
<feature type="transmembrane region" description="Helical" evidence="3">
    <location>
        <begin position="41"/>
        <end position="58"/>
    </location>
</feature>
<evidence type="ECO:0000256" key="3">
    <source>
        <dbReference type="SAM" id="Phobius"/>
    </source>
</evidence>
<feature type="transmembrane region" description="Helical" evidence="3">
    <location>
        <begin position="124"/>
        <end position="144"/>
    </location>
</feature>
<keyword evidence="3" id="KW-1133">Transmembrane helix</keyword>
<comment type="subcellular location">
    <subcellularLocation>
        <location evidence="1">Endomembrane system</location>
        <topology evidence="1">Multi-pass membrane protein</topology>
    </subcellularLocation>
</comment>
<dbReference type="PANTHER" id="PTHR22911:SF137">
    <property type="entry name" value="SOLUTE CARRIER FAMILY 35 MEMBER G2-RELATED"/>
    <property type="match status" value="1"/>
</dbReference>
<protein>
    <submittedName>
        <fullName evidence="5">DMT family transporter</fullName>
    </submittedName>
</protein>
<name>A0ABV6KWD5_9BACI</name>
<feature type="transmembrane region" description="Helical" evidence="3">
    <location>
        <begin position="240"/>
        <end position="261"/>
    </location>
</feature>
<dbReference type="PROSITE" id="PS51257">
    <property type="entry name" value="PROKAR_LIPOPROTEIN"/>
    <property type="match status" value="1"/>
</dbReference>
<sequence length="300" mass="32892">MYRLVLYSFYVFLGACSFGILSTIVKLAYKEGFSFREVTAGQYGFGWGIMLILMIIFSRQKVSLKQFIRLAAVGACTALTGVFYYYSLQTIPASIAIILLFQFTWMGILIHSIATKKWPSKSTLLSLIFLISGTILAGGMVGGNVKEIDILGMIFGLLAAFMMSLFILLSGKVETQLPLITRSFYISTGGLLVLLTIFTPKVLFSSFGDDIWFYSFLLGAFGTVIPIVLFSLGAPKISPALASILSAGELPVAVIASVWVLQEQVTWVQWLGVLIILSGIAYPQIVTYQATKHSNHVKVL</sequence>
<dbReference type="Pfam" id="PF00892">
    <property type="entry name" value="EamA"/>
    <property type="match status" value="2"/>
</dbReference>
<feature type="transmembrane region" description="Helical" evidence="3">
    <location>
        <begin position="211"/>
        <end position="233"/>
    </location>
</feature>
<dbReference type="InterPro" id="IPR000620">
    <property type="entry name" value="EamA_dom"/>
</dbReference>
<comment type="caution">
    <text evidence="5">The sequence shown here is derived from an EMBL/GenBank/DDBJ whole genome shotgun (WGS) entry which is preliminary data.</text>
</comment>
<proteinExistence type="inferred from homology"/>
<feature type="transmembrane region" description="Helical" evidence="3">
    <location>
        <begin position="150"/>
        <end position="171"/>
    </location>
</feature>
<feature type="domain" description="EamA" evidence="4">
    <location>
        <begin position="151"/>
        <end position="281"/>
    </location>
</feature>
<feature type="transmembrane region" description="Helical" evidence="3">
    <location>
        <begin position="267"/>
        <end position="288"/>
    </location>
</feature>
<accession>A0ABV6KWD5</accession>
<feature type="transmembrane region" description="Helical" evidence="3">
    <location>
        <begin position="93"/>
        <end position="112"/>
    </location>
</feature>
<comment type="similarity">
    <text evidence="2">Belongs to the EamA transporter family.</text>
</comment>
<feature type="transmembrane region" description="Helical" evidence="3">
    <location>
        <begin position="7"/>
        <end position="29"/>
    </location>
</feature>
<feature type="transmembrane region" description="Helical" evidence="3">
    <location>
        <begin position="70"/>
        <end position="87"/>
    </location>
</feature>
<evidence type="ECO:0000259" key="4">
    <source>
        <dbReference type="Pfam" id="PF00892"/>
    </source>
</evidence>
<dbReference type="RefSeq" id="WP_160546822.1">
    <property type="nucleotide sequence ID" value="NZ_JBHLUU010000118.1"/>
</dbReference>
<dbReference type="InterPro" id="IPR037185">
    <property type="entry name" value="EmrE-like"/>
</dbReference>
<dbReference type="EMBL" id="JBHLUU010000118">
    <property type="protein sequence ID" value="MFC0477205.1"/>
    <property type="molecule type" value="Genomic_DNA"/>
</dbReference>
<dbReference type="PANTHER" id="PTHR22911">
    <property type="entry name" value="ACYL-MALONYL CONDENSING ENZYME-RELATED"/>
    <property type="match status" value="1"/>
</dbReference>
<dbReference type="Proteomes" id="UP001589738">
    <property type="component" value="Unassembled WGS sequence"/>
</dbReference>
<reference evidence="5 6" key="1">
    <citation type="submission" date="2024-09" db="EMBL/GenBank/DDBJ databases">
        <authorList>
            <person name="Sun Q."/>
            <person name="Mori K."/>
        </authorList>
    </citation>
    <scope>NUCLEOTIDE SEQUENCE [LARGE SCALE GENOMIC DNA]</scope>
    <source>
        <strain evidence="5 6">CGMCC 1.9126</strain>
    </source>
</reference>
<dbReference type="SUPFAM" id="SSF103481">
    <property type="entry name" value="Multidrug resistance efflux transporter EmrE"/>
    <property type="match status" value="2"/>
</dbReference>
<evidence type="ECO:0000313" key="5">
    <source>
        <dbReference type="EMBL" id="MFC0477205.1"/>
    </source>
</evidence>
<evidence type="ECO:0000256" key="1">
    <source>
        <dbReference type="ARBA" id="ARBA00004127"/>
    </source>
</evidence>
<keyword evidence="6" id="KW-1185">Reference proteome</keyword>
<feature type="transmembrane region" description="Helical" evidence="3">
    <location>
        <begin position="183"/>
        <end position="199"/>
    </location>
</feature>
<organism evidence="5 6">
    <name type="scientific">Robertmurraya beringensis</name>
    <dbReference type="NCBI Taxonomy" id="641660"/>
    <lineage>
        <taxon>Bacteria</taxon>
        <taxon>Bacillati</taxon>
        <taxon>Bacillota</taxon>
        <taxon>Bacilli</taxon>
        <taxon>Bacillales</taxon>
        <taxon>Bacillaceae</taxon>
        <taxon>Robertmurraya</taxon>
    </lineage>
</organism>
<evidence type="ECO:0000313" key="6">
    <source>
        <dbReference type="Proteomes" id="UP001589738"/>
    </source>
</evidence>
<evidence type="ECO:0000256" key="2">
    <source>
        <dbReference type="ARBA" id="ARBA00007362"/>
    </source>
</evidence>
<gene>
    <name evidence="5" type="ORF">ACFFHF_18545</name>
</gene>
<feature type="domain" description="EamA" evidence="4">
    <location>
        <begin position="9"/>
        <end position="137"/>
    </location>
</feature>
<keyword evidence="3" id="KW-0472">Membrane</keyword>